<evidence type="ECO:0000256" key="12">
    <source>
        <dbReference type="RuleBase" id="RU004165"/>
    </source>
</evidence>
<dbReference type="PANTHER" id="PTHR11441">
    <property type="entry name" value="THYMIDINE KINASE"/>
    <property type="match status" value="1"/>
</dbReference>
<evidence type="ECO:0000256" key="9">
    <source>
        <dbReference type="PIRSR" id="PIRSR035805-1"/>
    </source>
</evidence>
<dbReference type="GO" id="GO:0046104">
    <property type="term" value="P:thymidine metabolic process"/>
    <property type="evidence" value="ECO:0007669"/>
    <property type="project" value="TreeGrafter"/>
</dbReference>
<dbReference type="InterPro" id="IPR001267">
    <property type="entry name" value="Thymidine_kinase"/>
</dbReference>
<dbReference type="GO" id="GO:0005829">
    <property type="term" value="C:cytosol"/>
    <property type="evidence" value="ECO:0007669"/>
    <property type="project" value="TreeGrafter"/>
</dbReference>
<feature type="binding site" evidence="8">
    <location>
        <begin position="84"/>
        <end position="87"/>
    </location>
    <ligand>
        <name>ATP</name>
        <dbReference type="ChEBI" id="CHEBI:30616"/>
    </ligand>
</feature>
<organism evidence="13 14">
    <name type="scientific">Candidatus Scatomorpha intestinavium</name>
    <dbReference type="NCBI Taxonomy" id="2840922"/>
    <lineage>
        <taxon>Bacteria</taxon>
        <taxon>Bacillati</taxon>
        <taxon>Bacillota</taxon>
        <taxon>Clostridia</taxon>
        <taxon>Eubacteriales</taxon>
        <taxon>Candidatus Scatomorpha</taxon>
    </lineage>
</organism>
<sequence>MAKLYFKYGAMGSSKSAQALITQFNYEELGMTVWLIKPSVDDRDGADIVKSRVGLARHATIIYPDDDIRARYEAAGKYDVVIADEAQFFTPEQIDGLRDMVDELDLPVLCFGLRTDFLTHMFPGSRRLLELADSITEIKTVCECGSKATVNARIGPDGKIITSGDQIFLGGNDSYVAMCHKCWRRKIREQQG</sequence>
<comment type="caution">
    <text evidence="8">Lacks conserved residue(s) required for the propagation of feature annotation.</text>
</comment>
<evidence type="ECO:0000256" key="4">
    <source>
        <dbReference type="ARBA" id="ARBA00022679"/>
    </source>
</evidence>
<dbReference type="Gene3D" id="3.30.60.20">
    <property type="match status" value="1"/>
</dbReference>
<dbReference type="AlphaFoldDB" id="A0A9D0ZD26"/>
<keyword evidence="7 8" id="KW-0067">ATP-binding</keyword>
<dbReference type="EC" id="2.7.1.21" evidence="2 8"/>
<dbReference type="EMBL" id="DVGA01000018">
    <property type="protein sequence ID" value="HIQ77852.1"/>
    <property type="molecule type" value="Genomic_DNA"/>
</dbReference>
<dbReference type="SUPFAM" id="SSF57716">
    <property type="entry name" value="Glucocorticoid receptor-like (DNA-binding domain)"/>
    <property type="match status" value="1"/>
</dbReference>
<keyword evidence="5 8" id="KW-0547">Nucleotide-binding</keyword>
<comment type="similarity">
    <text evidence="1 8 12">Belongs to the thymidine kinase family.</text>
</comment>
<dbReference type="PANTHER" id="PTHR11441:SF0">
    <property type="entry name" value="THYMIDINE KINASE, CYTOSOLIC"/>
    <property type="match status" value="1"/>
</dbReference>
<feature type="binding site" evidence="8">
    <location>
        <position position="182"/>
    </location>
    <ligand>
        <name>Zn(2+)</name>
        <dbReference type="ChEBI" id="CHEBI:29105"/>
    </ligand>
</feature>
<dbReference type="InterPro" id="IPR027417">
    <property type="entry name" value="P-loop_NTPase"/>
</dbReference>
<evidence type="ECO:0000313" key="14">
    <source>
        <dbReference type="Proteomes" id="UP000824262"/>
    </source>
</evidence>
<keyword evidence="6 8" id="KW-0418">Kinase</keyword>
<evidence type="ECO:0000256" key="10">
    <source>
        <dbReference type="PIRSR" id="PIRSR035805-2"/>
    </source>
</evidence>
<evidence type="ECO:0000256" key="3">
    <source>
        <dbReference type="ARBA" id="ARBA00022634"/>
    </source>
</evidence>
<evidence type="ECO:0000256" key="2">
    <source>
        <dbReference type="ARBA" id="ARBA00012118"/>
    </source>
</evidence>
<dbReference type="SUPFAM" id="SSF52540">
    <property type="entry name" value="P-loop containing nucleoside triphosphate hydrolases"/>
    <property type="match status" value="1"/>
</dbReference>
<evidence type="ECO:0000256" key="11">
    <source>
        <dbReference type="RuleBase" id="RU000544"/>
    </source>
</evidence>
<evidence type="ECO:0000256" key="5">
    <source>
        <dbReference type="ARBA" id="ARBA00022741"/>
    </source>
</evidence>
<dbReference type="Gene3D" id="3.40.50.300">
    <property type="entry name" value="P-loop containing nucleotide triphosphate hydrolases"/>
    <property type="match status" value="1"/>
</dbReference>
<evidence type="ECO:0000256" key="6">
    <source>
        <dbReference type="ARBA" id="ARBA00022777"/>
    </source>
</evidence>
<comment type="caution">
    <text evidence="13">The sequence shown here is derived from an EMBL/GenBank/DDBJ whole genome shotgun (WGS) entry which is preliminary data.</text>
</comment>
<keyword evidence="8" id="KW-0963">Cytoplasm</keyword>
<feature type="active site" description="Proton acceptor" evidence="8 9">
    <location>
        <position position="85"/>
    </location>
</feature>
<keyword evidence="8" id="KW-0862">Zinc</keyword>
<name>A0A9D0ZD26_9FIRM</name>
<evidence type="ECO:0000256" key="7">
    <source>
        <dbReference type="ARBA" id="ARBA00022840"/>
    </source>
</evidence>
<feature type="binding site" evidence="8">
    <location>
        <position position="144"/>
    </location>
    <ligand>
        <name>Zn(2+)</name>
        <dbReference type="ChEBI" id="CHEBI:29105"/>
    </ligand>
</feature>
<dbReference type="GO" id="GO:0004797">
    <property type="term" value="F:thymidine kinase activity"/>
    <property type="evidence" value="ECO:0007669"/>
    <property type="project" value="UniProtKB-UniRule"/>
</dbReference>
<evidence type="ECO:0000313" key="13">
    <source>
        <dbReference type="EMBL" id="HIQ77852.1"/>
    </source>
</evidence>
<keyword evidence="4 8" id="KW-0808">Transferase</keyword>
<dbReference type="Pfam" id="PF00265">
    <property type="entry name" value="TK"/>
    <property type="match status" value="1"/>
</dbReference>
<evidence type="ECO:0000256" key="8">
    <source>
        <dbReference type="HAMAP-Rule" id="MF_00124"/>
    </source>
</evidence>
<keyword evidence="8" id="KW-0479">Metal-binding</keyword>
<feature type="binding site" evidence="8">
    <location>
        <position position="179"/>
    </location>
    <ligand>
        <name>Zn(2+)</name>
        <dbReference type="ChEBI" id="CHEBI:29105"/>
    </ligand>
</feature>
<proteinExistence type="inferred from homology"/>
<feature type="binding site" evidence="10">
    <location>
        <position position="175"/>
    </location>
    <ligand>
        <name>substrate</name>
    </ligand>
</feature>
<comment type="catalytic activity">
    <reaction evidence="8 11">
        <text>thymidine + ATP = dTMP + ADP + H(+)</text>
        <dbReference type="Rhea" id="RHEA:19129"/>
        <dbReference type="ChEBI" id="CHEBI:15378"/>
        <dbReference type="ChEBI" id="CHEBI:17748"/>
        <dbReference type="ChEBI" id="CHEBI:30616"/>
        <dbReference type="ChEBI" id="CHEBI:63528"/>
        <dbReference type="ChEBI" id="CHEBI:456216"/>
        <dbReference type="EC" id="2.7.1.21"/>
    </reaction>
</comment>
<dbReference type="GO" id="GO:0005524">
    <property type="term" value="F:ATP binding"/>
    <property type="evidence" value="ECO:0007669"/>
    <property type="project" value="UniProtKB-UniRule"/>
</dbReference>
<feature type="binding site" evidence="10">
    <location>
        <begin position="167"/>
        <end position="170"/>
    </location>
    <ligand>
        <name>substrate</name>
    </ligand>
</feature>
<dbReference type="GO" id="GO:0071897">
    <property type="term" value="P:DNA biosynthetic process"/>
    <property type="evidence" value="ECO:0007669"/>
    <property type="project" value="UniProtKB-KW"/>
</dbReference>
<dbReference type="PIRSF" id="PIRSF035805">
    <property type="entry name" value="TK_cell"/>
    <property type="match status" value="1"/>
</dbReference>
<accession>A0A9D0ZD26</accession>
<comment type="subcellular location">
    <subcellularLocation>
        <location evidence="8">Cytoplasm</location>
    </subcellularLocation>
</comment>
<reference evidence="13" key="2">
    <citation type="journal article" date="2021" name="PeerJ">
        <title>Extensive microbial diversity within the chicken gut microbiome revealed by metagenomics and culture.</title>
        <authorList>
            <person name="Gilroy R."/>
            <person name="Ravi A."/>
            <person name="Getino M."/>
            <person name="Pursley I."/>
            <person name="Horton D.L."/>
            <person name="Alikhan N.F."/>
            <person name="Baker D."/>
            <person name="Gharbi K."/>
            <person name="Hall N."/>
            <person name="Watson M."/>
            <person name="Adriaenssens E.M."/>
            <person name="Foster-Nyarko E."/>
            <person name="Jarju S."/>
            <person name="Secka A."/>
            <person name="Antonio M."/>
            <person name="Oren A."/>
            <person name="Chaudhuri R.R."/>
            <person name="La Ragione R."/>
            <person name="Hildebrand F."/>
            <person name="Pallen M.J."/>
        </authorList>
    </citation>
    <scope>NUCLEOTIDE SEQUENCE</scope>
    <source>
        <strain evidence="13">ChiBcolR7-354</strain>
    </source>
</reference>
<gene>
    <name evidence="8" type="primary">tdk</name>
    <name evidence="13" type="ORF">IAB77_01175</name>
</gene>
<feature type="binding site" evidence="8">
    <location>
        <position position="142"/>
    </location>
    <ligand>
        <name>Zn(2+)</name>
        <dbReference type="ChEBI" id="CHEBI:29105"/>
    </ligand>
</feature>
<protein>
    <recommendedName>
        <fullName evidence="2 8">Thymidine kinase</fullName>
        <ecNumber evidence="2 8">2.7.1.21</ecNumber>
    </recommendedName>
</protein>
<evidence type="ECO:0000256" key="1">
    <source>
        <dbReference type="ARBA" id="ARBA00007587"/>
    </source>
</evidence>
<dbReference type="HAMAP" id="MF_00124">
    <property type="entry name" value="Thymidine_kinase"/>
    <property type="match status" value="1"/>
</dbReference>
<keyword evidence="3 8" id="KW-0237">DNA synthesis</keyword>
<dbReference type="NCBIfam" id="NF003300">
    <property type="entry name" value="PRK04296.1-5"/>
    <property type="match status" value="1"/>
</dbReference>
<dbReference type="GO" id="GO:0008270">
    <property type="term" value="F:zinc ion binding"/>
    <property type="evidence" value="ECO:0007669"/>
    <property type="project" value="UniProtKB-UniRule"/>
</dbReference>
<dbReference type="Proteomes" id="UP000824262">
    <property type="component" value="Unassembled WGS sequence"/>
</dbReference>
<reference evidence="13" key="1">
    <citation type="submission" date="2020-10" db="EMBL/GenBank/DDBJ databases">
        <authorList>
            <person name="Gilroy R."/>
        </authorList>
    </citation>
    <scope>NUCLEOTIDE SEQUENCE</scope>
    <source>
        <strain evidence="13">ChiBcolR7-354</strain>
    </source>
</reference>
<comment type="subunit">
    <text evidence="8">Homotetramer.</text>
</comment>